<comment type="caution">
    <text evidence="7">The sequence shown here is derived from an EMBL/GenBank/DDBJ whole genome shotgun (WGS) entry which is preliminary data.</text>
</comment>
<dbReference type="InterPro" id="IPR050256">
    <property type="entry name" value="Glycosyltransferase_2"/>
</dbReference>
<dbReference type="Pfam" id="PF00535">
    <property type="entry name" value="Glycos_transf_2"/>
    <property type="match status" value="1"/>
</dbReference>
<evidence type="ECO:0000256" key="4">
    <source>
        <dbReference type="ARBA" id="ARBA00022679"/>
    </source>
</evidence>
<keyword evidence="8" id="KW-1185">Reference proteome</keyword>
<dbReference type="Gene3D" id="3.90.550.10">
    <property type="entry name" value="Spore Coat Polysaccharide Biosynthesis Protein SpsA, Chain A"/>
    <property type="match status" value="1"/>
</dbReference>
<evidence type="ECO:0000256" key="5">
    <source>
        <dbReference type="ARBA" id="ARBA00022842"/>
    </source>
</evidence>
<evidence type="ECO:0000259" key="6">
    <source>
        <dbReference type="Pfam" id="PF00535"/>
    </source>
</evidence>
<feature type="domain" description="Glycosyltransferase 2-like" evidence="6">
    <location>
        <begin position="17"/>
        <end position="173"/>
    </location>
</feature>
<accession>A0A918PCJ0</accession>
<dbReference type="Proteomes" id="UP000648075">
    <property type="component" value="Unassembled WGS sequence"/>
</dbReference>
<dbReference type="AlphaFoldDB" id="A0A918PCJ0"/>
<dbReference type="RefSeq" id="WP_189619954.1">
    <property type="nucleotide sequence ID" value="NZ_BMZA01000002.1"/>
</dbReference>
<proteinExistence type="inferred from homology"/>
<dbReference type="PANTHER" id="PTHR48090">
    <property type="entry name" value="UNDECAPRENYL-PHOSPHATE 4-DEOXY-4-FORMAMIDO-L-ARABINOSE TRANSFERASE-RELATED"/>
    <property type="match status" value="1"/>
</dbReference>
<comment type="cofactor">
    <cofactor evidence="1">
        <name>Mg(2+)</name>
        <dbReference type="ChEBI" id="CHEBI:18420"/>
    </cofactor>
</comment>
<protein>
    <recommendedName>
        <fullName evidence="6">Glycosyltransferase 2-like domain-containing protein</fullName>
    </recommendedName>
</protein>
<evidence type="ECO:0000256" key="3">
    <source>
        <dbReference type="ARBA" id="ARBA00022676"/>
    </source>
</evidence>
<dbReference type="PANTHER" id="PTHR48090:SF10">
    <property type="entry name" value="GLUCOSYL-3-PHOSPHOGLYCERATE SYNTHASE"/>
    <property type="match status" value="1"/>
</dbReference>
<dbReference type="EMBL" id="BMZA01000002">
    <property type="protein sequence ID" value="GGY96572.1"/>
    <property type="molecule type" value="Genomic_DNA"/>
</dbReference>
<evidence type="ECO:0000256" key="2">
    <source>
        <dbReference type="ARBA" id="ARBA00006739"/>
    </source>
</evidence>
<dbReference type="InterPro" id="IPR001173">
    <property type="entry name" value="Glyco_trans_2-like"/>
</dbReference>
<organism evidence="7 8">
    <name type="scientific">Novosphingobium colocasiae</name>
    <dbReference type="NCBI Taxonomy" id="1256513"/>
    <lineage>
        <taxon>Bacteria</taxon>
        <taxon>Pseudomonadati</taxon>
        <taxon>Pseudomonadota</taxon>
        <taxon>Alphaproteobacteria</taxon>
        <taxon>Sphingomonadales</taxon>
        <taxon>Sphingomonadaceae</taxon>
        <taxon>Novosphingobium</taxon>
    </lineage>
</organism>
<keyword evidence="3" id="KW-0328">Glycosyltransferase</keyword>
<sequence length="323" mass="36981">MTSTMGGDPDSGAIDVSIVIRTYNEARWLPELLAAIDRQAMHGMTREIVVVDSGSTDGTVQIAQEHGCRIVRIEQHRFSFGRSLNTGCHAARGRWLVFISGHCIPTDADWLHNLVTPLARGVCVYAYGRQQGHPELTRFSEGQLFRKYYPETSAVPQEGFFCNNANAALLRSVWRLHPFDEELTGLEDMALAKRLRDAGHATGYVATSAVYHIHQERCRQIKRRFEREAVALKSIMPEVHVSFPDFVRYFVAGIVFDWSAALAERRLSRAWLDICKYRLMQFYGTYRGNHEHRHLSRRMKEQYFFPQKRPAARALVAELEGPR</sequence>
<evidence type="ECO:0000313" key="7">
    <source>
        <dbReference type="EMBL" id="GGY96572.1"/>
    </source>
</evidence>
<dbReference type="InterPro" id="IPR029044">
    <property type="entry name" value="Nucleotide-diphossugar_trans"/>
</dbReference>
<reference evidence="7" key="1">
    <citation type="journal article" date="2014" name="Int. J. Syst. Evol. Microbiol.">
        <title>Complete genome sequence of Corynebacterium casei LMG S-19264T (=DSM 44701T), isolated from a smear-ripened cheese.</title>
        <authorList>
            <consortium name="US DOE Joint Genome Institute (JGI-PGF)"/>
            <person name="Walter F."/>
            <person name="Albersmeier A."/>
            <person name="Kalinowski J."/>
            <person name="Ruckert C."/>
        </authorList>
    </citation>
    <scope>NUCLEOTIDE SEQUENCE</scope>
    <source>
        <strain evidence="7">KCTC 32255</strain>
    </source>
</reference>
<name>A0A918PCJ0_9SPHN</name>
<reference evidence="7" key="2">
    <citation type="submission" date="2020-09" db="EMBL/GenBank/DDBJ databases">
        <authorList>
            <person name="Sun Q."/>
            <person name="Kim S."/>
        </authorList>
    </citation>
    <scope>NUCLEOTIDE SEQUENCE</scope>
    <source>
        <strain evidence="7">KCTC 32255</strain>
    </source>
</reference>
<keyword evidence="4" id="KW-0808">Transferase</keyword>
<gene>
    <name evidence="7" type="ORF">GCM10011614_09270</name>
</gene>
<comment type="similarity">
    <text evidence="2">Belongs to the glycosyltransferase 2 family.</text>
</comment>
<keyword evidence="5" id="KW-0460">Magnesium</keyword>
<dbReference type="GO" id="GO:0016757">
    <property type="term" value="F:glycosyltransferase activity"/>
    <property type="evidence" value="ECO:0007669"/>
    <property type="project" value="UniProtKB-KW"/>
</dbReference>
<evidence type="ECO:0000256" key="1">
    <source>
        <dbReference type="ARBA" id="ARBA00001946"/>
    </source>
</evidence>
<evidence type="ECO:0000313" key="8">
    <source>
        <dbReference type="Proteomes" id="UP000648075"/>
    </source>
</evidence>
<dbReference type="SUPFAM" id="SSF53448">
    <property type="entry name" value="Nucleotide-diphospho-sugar transferases"/>
    <property type="match status" value="1"/>
</dbReference>